<feature type="transmembrane region" description="Helical" evidence="1">
    <location>
        <begin position="108"/>
        <end position="128"/>
    </location>
</feature>
<proteinExistence type="predicted"/>
<keyword evidence="1" id="KW-1133">Transmembrane helix</keyword>
<sequence length="157" mass="17817">MASFWDKWASSCSALQQDFSNSPNLHMILLLCAPPTVLNKYKGTHAVCFWEKPGQMRVTEPGCPLNRDVLETPTYRGWPALYALVGVMLVYSLIVYGNKPRRLLQVAFWLHLLITTIISCLSTFSGWATQPDWSSLVWNSNSPSKIVWMWLLVDSGH</sequence>
<name>A0AAD4FAA4_9PLEO</name>
<dbReference type="EMBL" id="JAANER010000009">
    <property type="protein sequence ID" value="KAG9186248.1"/>
    <property type="molecule type" value="Genomic_DNA"/>
</dbReference>
<keyword evidence="1" id="KW-0472">Membrane</keyword>
<dbReference type="AlphaFoldDB" id="A0AAD4FAA4"/>
<dbReference type="Proteomes" id="UP001199106">
    <property type="component" value="Unassembled WGS sequence"/>
</dbReference>
<evidence type="ECO:0000313" key="2">
    <source>
        <dbReference type="EMBL" id="KAG9186248.1"/>
    </source>
</evidence>
<accession>A0AAD4FAA4</accession>
<protein>
    <submittedName>
        <fullName evidence="2">Uncharacterized protein</fullName>
    </submittedName>
</protein>
<keyword evidence="1" id="KW-0812">Transmembrane</keyword>
<evidence type="ECO:0000313" key="3">
    <source>
        <dbReference type="Proteomes" id="UP001199106"/>
    </source>
</evidence>
<comment type="caution">
    <text evidence="2">The sequence shown here is derived from an EMBL/GenBank/DDBJ whole genome shotgun (WGS) entry which is preliminary data.</text>
</comment>
<gene>
    <name evidence="2" type="ORF">G6011_02804</name>
</gene>
<reference evidence="2" key="1">
    <citation type="submission" date="2021-07" db="EMBL/GenBank/DDBJ databases">
        <title>Genome Resource of American Ginseng Black Spot Pathogen Alternaria panax.</title>
        <authorList>
            <person name="Qiu C."/>
            <person name="Wang W."/>
            <person name="Liu Z."/>
        </authorList>
    </citation>
    <scope>NUCLEOTIDE SEQUENCE</scope>
    <source>
        <strain evidence="2">BNCC115425</strain>
    </source>
</reference>
<evidence type="ECO:0000256" key="1">
    <source>
        <dbReference type="SAM" id="Phobius"/>
    </source>
</evidence>
<organism evidence="2 3">
    <name type="scientific">Alternaria panax</name>
    <dbReference type="NCBI Taxonomy" id="48097"/>
    <lineage>
        <taxon>Eukaryota</taxon>
        <taxon>Fungi</taxon>
        <taxon>Dikarya</taxon>
        <taxon>Ascomycota</taxon>
        <taxon>Pezizomycotina</taxon>
        <taxon>Dothideomycetes</taxon>
        <taxon>Pleosporomycetidae</taxon>
        <taxon>Pleosporales</taxon>
        <taxon>Pleosporineae</taxon>
        <taxon>Pleosporaceae</taxon>
        <taxon>Alternaria</taxon>
        <taxon>Alternaria sect. Panax</taxon>
    </lineage>
</organism>
<keyword evidence="3" id="KW-1185">Reference proteome</keyword>
<feature type="transmembrane region" description="Helical" evidence="1">
    <location>
        <begin position="77"/>
        <end position="96"/>
    </location>
</feature>